<dbReference type="PANTHER" id="PTHR43133">
    <property type="entry name" value="RNA POLYMERASE ECF-TYPE SIGMA FACTO"/>
    <property type="match status" value="1"/>
</dbReference>
<name>A0A4R6WGM3_9SPHI</name>
<dbReference type="InterPro" id="IPR014284">
    <property type="entry name" value="RNA_pol_sigma-70_dom"/>
</dbReference>
<dbReference type="AlphaFoldDB" id="A0A4R6WGM3"/>
<feature type="domain" description="RNA polymerase sigma-70 region 2" evidence="6">
    <location>
        <begin position="29"/>
        <end position="94"/>
    </location>
</feature>
<dbReference type="Gene3D" id="1.10.10.10">
    <property type="entry name" value="Winged helix-like DNA-binding domain superfamily/Winged helix DNA-binding domain"/>
    <property type="match status" value="1"/>
</dbReference>
<dbReference type="OrthoDB" id="655312at2"/>
<feature type="domain" description="RNA polymerase sigma factor 70 region 4 type 2" evidence="7">
    <location>
        <begin position="125"/>
        <end position="174"/>
    </location>
</feature>
<dbReference type="PANTHER" id="PTHR43133:SF8">
    <property type="entry name" value="RNA POLYMERASE SIGMA FACTOR HI_1459-RELATED"/>
    <property type="match status" value="1"/>
</dbReference>
<protein>
    <submittedName>
        <fullName evidence="8">RNA polymerase sigma-70 factor (ECF subfamily)</fullName>
    </submittedName>
</protein>
<evidence type="ECO:0000259" key="6">
    <source>
        <dbReference type="Pfam" id="PF04542"/>
    </source>
</evidence>
<dbReference type="GO" id="GO:0003677">
    <property type="term" value="F:DNA binding"/>
    <property type="evidence" value="ECO:0007669"/>
    <property type="project" value="UniProtKB-KW"/>
</dbReference>
<keyword evidence="3" id="KW-0731">Sigma factor</keyword>
<reference evidence="8 9" key="1">
    <citation type="submission" date="2019-03" db="EMBL/GenBank/DDBJ databases">
        <title>Genomic Encyclopedia of Archaeal and Bacterial Type Strains, Phase II (KMG-II): from individual species to whole genera.</title>
        <authorList>
            <person name="Goeker M."/>
        </authorList>
    </citation>
    <scope>NUCLEOTIDE SEQUENCE [LARGE SCALE GENOMIC DNA]</scope>
    <source>
        <strain evidence="8 9">DSM 28353</strain>
    </source>
</reference>
<dbReference type="SUPFAM" id="SSF88946">
    <property type="entry name" value="Sigma2 domain of RNA polymerase sigma factors"/>
    <property type="match status" value="1"/>
</dbReference>
<dbReference type="EMBL" id="SNYV01000011">
    <property type="protein sequence ID" value="TDQ79254.1"/>
    <property type="molecule type" value="Genomic_DNA"/>
</dbReference>
<evidence type="ECO:0000256" key="4">
    <source>
        <dbReference type="ARBA" id="ARBA00023125"/>
    </source>
</evidence>
<dbReference type="InterPro" id="IPR007627">
    <property type="entry name" value="RNA_pol_sigma70_r2"/>
</dbReference>
<dbReference type="InterPro" id="IPR036388">
    <property type="entry name" value="WH-like_DNA-bd_sf"/>
</dbReference>
<keyword evidence="2" id="KW-0805">Transcription regulation</keyword>
<evidence type="ECO:0000313" key="8">
    <source>
        <dbReference type="EMBL" id="TDQ79254.1"/>
    </source>
</evidence>
<dbReference type="SUPFAM" id="SSF88659">
    <property type="entry name" value="Sigma3 and sigma4 domains of RNA polymerase sigma factors"/>
    <property type="match status" value="1"/>
</dbReference>
<comment type="similarity">
    <text evidence="1">Belongs to the sigma-70 factor family. ECF subfamily.</text>
</comment>
<proteinExistence type="inferred from homology"/>
<dbReference type="InterPro" id="IPR039425">
    <property type="entry name" value="RNA_pol_sigma-70-like"/>
</dbReference>
<evidence type="ECO:0000256" key="3">
    <source>
        <dbReference type="ARBA" id="ARBA00023082"/>
    </source>
</evidence>
<dbReference type="Proteomes" id="UP000295292">
    <property type="component" value="Unassembled WGS sequence"/>
</dbReference>
<accession>A0A4R6WGM3</accession>
<dbReference type="Pfam" id="PF08281">
    <property type="entry name" value="Sigma70_r4_2"/>
    <property type="match status" value="1"/>
</dbReference>
<evidence type="ECO:0000256" key="1">
    <source>
        <dbReference type="ARBA" id="ARBA00010641"/>
    </source>
</evidence>
<evidence type="ECO:0000256" key="5">
    <source>
        <dbReference type="ARBA" id="ARBA00023163"/>
    </source>
</evidence>
<dbReference type="GO" id="GO:0016987">
    <property type="term" value="F:sigma factor activity"/>
    <property type="evidence" value="ECO:0007669"/>
    <property type="project" value="UniProtKB-KW"/>
</dbReference>
<evidence type="ECO:0000259" key="7">
    <source>
        <dbReference type="Pfam" id="PF08281"/>
    </source>
</evidence>
<dbReference type="GO" id="GO:0006352">
    <property type="term" value="P:DNA-templated transcription initiation"/>
    <property type="evidence" value="ECO:0007669"/>
    <property type="project" value="InterPro"/>
</dbReference>
<dbReference type="InterPro" id="IPR013249">
    <property type="entry name" value="RNA_pol_sigma70_r4_t2"/>
</dbReference>
<evidence type="ECO:0000256" key="2">
    <source>
        <dbReference type="ARBA" id="ARBA00023015"/>
    </source>
</evidence>
<gene>
    <name evidence="8" type="ORF">CLV99_0687</name>
</gene>
<keyword evidence="9" id="KW-1185">Reference proteome</keyword>
<keyword evidence="4" id="KW-0238">DNA-binding</keyword>
<sequence length="199" mass="23675">MNNKLKDTDEEELLNQLRQGDHAAFRAIYDLYADTLVYKLHKLIKIDTIVEELHQDTFMRLWNAREQLQENTQLKAFLFTIARNLAIDFYRKAAKDKELQRNLALHIQLDYDHIEPLLQQKETLLLLEELISKLPPQRQKIFRLIKMEGKSYEEAARHFDVSMSTIKDHMARSSQFLKQQLAQNYPHITFSLLAYIIFN</sequence>
<keyword evidence="5" id="KW-0804">Transcription</keyword>
<dbReference type="Gene3D" id="1.10.1740.10">
    <property type="match status" value="1"/>
</dbReference>
<evidence type="ECO:0000313" key="9">
    <source>
        <dbReference type="Proteomes" id="UP000295292"/>
    </source>
</evidence>
<dbReference type="InterPro" id="IPR013325">
    <property type="entry name" value="RNA_pol_sigma_r2"/>
</dbReference>
<dbReference type="InterPro" id="IPR013324">
    <property type="entry name" value="RNA_pol_sigma_r3/r4-like"/>
</dbReference>
<dbReference type="Pfam" id="PF04542">
    <property type="entry name" value="Sigma70_r2"/>
    <property type="match status" value="1"/>
</dbReference>
<dbReference type="NCBIfam" id="TIGR02937">
    <property type="entry name" value="sigma70-ECF"/>
    <property type="match status" value="1"/>
</dbReference>
<comment type="caution">
    <text evidence="8">The sequence shown here is derived from an EMBL/GenBank/DDBJ whole genome shotgun (WGS) entry which is preliminary data.</text>
</comment>
<organism evidence="8 9">
    <name type="scientific">Sphingobacterium yanglingense</name>
    <dbReference type="NCBI Taxonomy" id="1437280"/>
    <lineage>
        <taxon>Bacteria</taxon>
        <taxon>Pseudomonadati</taxon>
        <taxon>Bacteroidota</taxon>
        <taxon>Sphingobacteriia</taxon>
        <taxon>Sphingobacteriales</taxon>
        <taxon>Sphingobacteriaceae</taxon>
        <taxon>Sphingobacterium</taxon>
    </lineage>
</organism>
<dbReference type="RefSeq" id="WP_133583055.1">
    <property type="nucleotide sequence ID" value="NZ_SNYV01000011.1"/>
</dbReference>